<protein>
    <submittedName>
        <fullName evidence="3">Uncharacterized protein</fullName>
    </submittedName>
</protein>
<organism evidence="2 3">
    <name type="scientific">Panagrolaimus superbus</name>
    <dbReference type="NCBI Taxonomy" id="310955"/>
    <lineage>
        <taxon>Eukaryota</taxon>
        <taxon>Metazoa</taxon>
        <taxon>Ecdysozoa</taxon>
        <taxon>Nematoda</taxon>
        <taxon>Chromadorea</taxon>
        <taxon>Rhabditida</taxon>
        <taxon>Tylenchina</taxon>
        <taxon>Panagrolaimomorpha</taxon>
        <taxon>Panagrolaimoidea</taxon>
        <taxon>Panagrolaimidae</taxon>
        <taxon>Panagrolaimus</taxon>
    </lineage>
</organism>
<reference evidence="3" key="1">
    <citation type="submission" date="2022-11" db="UniProtKB">
        <authorList>
            <consortium name="WormBaseParasite"/>
        </authorList>
    </citation>
    <scope>IDENTIFICATION</scope>
</reference>
<dbReference type="AlphaFoldDB" id="A0A914Z855"/>
<evidence type="ECO:0000313" key="3">
    <source>
        <dbReference type="WBParaSite" id="PSU_v2.g8859.t1"/>
    </source>
</evidence>
<evidence type="ECO:0000313" key="2">
    <source>
        <dbReference type="Proteomes" id="UP000887577"/>
    </source>
</evidence>
<dbReference type="Proteomes" id="UP000887577">
    <property type="component" value="Unplaced"/>
</dbReference>
<name>A0A914Z855_9BILA</name>
<evidence type="ECO:0000256" key="1">
    <source>
        <dbReference type="SAM" id="MobiDB-lite"/>
    </source>
</evidence>
<keyword evidence="2" id="KW-1185">Reference proteome</keyword>
<feature type="region of interest" description="Disordered" evidence="1">
    <location>
        <begin position="124"/>
        <end position="146"/>
    </location>
</feature>
<accession>A0A914Z855</accession>
<sequence>MLVNCARNQGCVYNLEGPPRLFDGVAESEQRCSRVYENIDGNVDDADQKYIYDAENVNDEIRDVQRGADGRGESKAGLNMVRLIKPRQIKERDPFDEDDLSAAEQDDDLEVADRVEIWWMFGRGDAGLGVDTGEVRSSGEYGGAQG</sequence>
<proteinExistence type="predicted"/>
<dbReference type="WBParaSite" id="PSU_v2.g8859.t1">
    <property type="protein sequence ID" value="PSU_v2.g8859.t1"/>
    <property type="gene ID" value="PSU_v2.g8859"/>
</dbReference>